<keyword evidence="4" id="KW-1185">Reference proteome</keyword>
<protein>
    <submittedName>
        <fullName evidence="3">Uncharacterized protein</fullName>
    </submittedName>
</protein>
<name>A0A9X2LC34_9ACTN</name>
<feature type="transmembrane region" description="Helical" evidence="2">
    <location>
        <begin position="107"/>
        <end position="129"/>
    </location>
</feature>
<keyword evidence="2" id="KW-0472">Membrane</keyword>
<feature type="transmembrane region" description="Helical" evidence="2">
    <location>
        <begin position="35"/>
        <end position="61"/>
    </location>
</feature>
<organism evidence="3 4">
    <name type="scientific">Streptomyces telluris</name>
    <dbReference type="NCBI Taxonomy" id="2720021"/>
    <lineage>
        <taxon>Bacteria</taxon>
        <taxon>Bacillati</taxon>
        <taxon>Actinomycetota</taxon>
        <taxon>Actinomycetes</taxon>
        <taxon>Kitasatosporales</taxon>
        <taxon>Streptomycetaceae</taxon>
        <taxon>Streptomyces</taxon>
    </lineage>
</organism>
<accession>A0A9X2LC34</accession>
<reference evidence="3" key="1">
    <citation type="submission" date="2022-06" db="EMBL/GenBank/DDBJ databases">
        <title>WGS of actinobacteria.</title>
        <authorList>
            <person name="Thawai C."/>
        </authorList>
    </citation>
    <scope>NUCLEOTIDE SEQUENCE</scope>
    <source>
        <strain evidence="3">AA8</strain>
    </source>
</reference>
<keyword evidence="2" id="KW-1133">Transmembrane helix</keyword>
<comment type="caution">
    <text evidence="3">The sequence shown here is derived from an EMBL/GenBank/DDBJ whole genome shotgun (WGS) entry which is preliminary data.</text>
</comment>
<gene>
    <name evidence="3" type="ORF">NQU55_01945</name>
</gene>
<evidence type="ECO:0000313" key="4">
    <source>
        <dbReference type="Proteomes" id="UP001142374"/>
    </source>
</evidence>
<sequence length="130" mass="13136">MENTSTTSDTRAPASAPAPGPSRPGAPRRRTAGDWVWLVVVAVVVLVVGAFVGVVGPLLAISCASCQDGVRGSLRFGGEMAVAWGTVPLVTLGTVIGIFVPRGGARVGAYGLGALVVLFTGMLILGQYAT</sequence>
<keyword evidence="2" id="KW-0812">Transmembrane</keyword>
<feature type="transmembrane region" description="Helical" evidence="2">
    <location>
        <begin position="81"/>
        <end position="100"/>
    </location>
</feature>
<proteinExistence type="predicted"/>
<evidence type="ECO:0000313" key="3">
    <source>
        <dbReference type="EMBL" id="MCQ8768546.1"/>
    </source>
</evidence>
<dbReference type="EMBL" id="JANIID010000001">
    <property type="protein sequence ID" value="MCQ8768546.1"/>
    <property type="molecule type" value="Genomic_DNA"/>
</dbReference>
<evidence type="ECO:0000256" key="1">
    <source>
        <dbReference type="SAM" id="MobiDB-lite"/>
    </source>
</evidence>
<dbReference type="AlphaFoldDB" id="A0A9X2LC34"/>
<feature type="region of interest" description="Disordered" evidence="1">
    <location>
        <begin position="1"/>
        <end position="29"/>
    </location>
</feature>
<dbReference type="RefSeq" id="WP_168093475.1">
    <property type="nucleotide sequence ID" value="NZ_JAATER010000149.1"/>
</dbReference>
<dbReference type="Proteomes" id="UP001142374">
    <property type="component" value="Unassembled WGS sequence"/>
</dbReference>
<evidence type="ECO:0000256" key="2">
    <source>
        <dbReference type="SAM" id="Phobius"/>
    </source>
</evidence>